<gene>
    <name evidence="7" type="ORF">FYJ58_13460</name>
</gene>
<dbReference type="PANTHER" id="PTHR30349:SF64">
    <property type="entry name" value="PROPHAGE INTEGRASE INTD-RELATED"/>
    <property type="match status" value="1"/>
</dbReference>
<evidence type="ECO:0000256" key="3">
    <source>
        <dbReference type="ARBA" id="ARBA00022908"/>
    </source>
</evidence>
<reference evidence="7 8" key="1">
    <citation type="submission" date="2019-08" db="EMBL/GenBank/DDBJ databases">
        <title>In-depth cultivation of the pig gut microbiome towards novel bacterial diversity and tailored functional studies.</title>
        <authorList>
            <person name="Wylensek D."/>
            <person name="Hitch T.C.A."/>
            <person name="Clavel T."/>
        </authorList>
    </citation>
    <scope>NUCLEOTIDE SEQUENCE [LARGE SCALE GENOMIC DNA]</scope>
    <source>
        <strain evidence="7 8">WCA-693-APC-MOT-I</strain>
    </source>
</reference>
<dbReference type="GO" id="GO:0006310">
    <property type="term" value="P:DNA recombination"/>
    <property type="evidence" value="ECO:0007669"/>
    <property type="project" value="UniProtKB-KW"/>
</dbReference>
<keyword evidence="3" id="KW-0229">DNA integration</keyword>
<evidence type="ECO:0000256" key="5">
    <source>
        <dbReference type="ARBA" id="ARBA00023172"/>
    </source>
</evidence>
<dbReference type="Proteomes" id="UP000482209">
    <property type="component" value="Unassembled WGS sequence"/>
</dbReference>
<protein>
    <submittedName>
        <fullName evidence="7">Site-specific integrase</fullName>
    </submittedName>
</protein>
<evidence type="ECO:0000256" key="4">
    <source>
        <dbReference type="ARBA" id="ARBA00023125"/>
    </source>
</evidence>
<dbReference type="Pfam" id="PF14657">
    <property type="entry name" value="Arm-DNA-bind_4"/>
    <property type="match status" value="1"/>
</dbReference>
<dbReference type="Gene3D" id="1.10.443.10">
    <property type="entry name" value="Intergrase catalytic core"/>
    <property type="match status" value="1"/>
</dbReference>
<evidence type="ECO:0000259" key="6">
    <source>
        <dbReference type="PROSITE" id="PS51898"/>
    </source>
</evidence>
<keyword evidence="8" id="KW-1185">Reference proteome</keyword>
<dbReference type="InterPro" id="IPR028259">
    <property type="entry name" value="AP2-like_int_N"/>
</dbReference>
<dbReference type="InterPro" id="IPR050090">
    <property type="entry name" value="Tyrosine_recombinase_XerCD"/>
</dbReference>
<comment type="caution">
    <text evidence="7">The sequence shown here is derived from an EMBL/GenBank/DDBJ whole genome shotgun (WGS) entry which is preliminary data.</text>
</comment>
<dbReference type="Gene3D" id="1.10.150.130">
    <property type="match status" value="1"/>
</dbReference>
<dbReference type="InterPro" id="IPR004107">
    <property type="entry name" value="Integrase_SAM-like_N"/>
</dbReference>
<dbReference type="PROSITE" id="PS51898">
    <property type="entry name" value="TYR_RECOMBINASE"/>
    <property type="match status" value="1"/>
</dbReference>
<keyword evidence="5" id="KW-0233">DNA recombination</keyword>
<dbReference type="Pfam" id="PF00589">
    <property type="entry name" value="Phage_integrase"/>
    <property type="match status" value="1"/>
</dbReference>
<dbReference type="AlphaFoldDB" id="A0A6L5Y3Y7"/>
<dbReference type="InterPro" id="IPR013762">
    <property type="entry name" value="Integrase-like_cat_sf"/>
</dbReference>
<keyword evidence="4" id="KW-0238">DNA-binding</keyword>
<evidence type="ECO:0000256" key="1">
    <source>
        <dbReference type="ARBA" id="ARBA00003283"/>
    </source>
</evidence>
<dbReference type="SUPFAM" id="SSF56349">
    <property type="entry name" value="DNA breaking-rejoining enzymes"/>
    <property type="match status" value="1"/>
</dbReference>
<dbReference type="GO" id="GO:0015074">
    <property type="term" value="P:DNA integration"/>
    <property type="evidence" value="ECO:0007669"/>
    <property type="project" value="UniProtKB-KW"/>
</dbReference>
<comment type="similarity">
    <text evidence="2">Belongs to the 'phage' integrase family.</text>
</comment>
<organism evidence="7 8">
    <name type="scientific">Velocimicrobium porci</name>
    <dbReference type="NCBI Taxonomy" id="2606634"/>
    <lineage>
        <taxon>Bacteria</taxon>
        <taxon>Bacillati</taxon>
        <taxon>Bacillota</taxon>
        <taxon>Clostridia</taxon>
        <taxon>Lachnospirales</taxon>
        <taxon>Lachnospiraceae</taxon>
        <taxon>Velocimicrobium</taxon>
    </lineage>
</organism>
<feature type="domain" description="Tyr recombinase" evidence="6">
    <location>
        <begin position="170"/>
        <end position="353"/>
    </location>
</feature>
<evidence type="ECO:0000313" key="7">
    <source>
        <dbReference type="EMBL" id="MSS64863.1"/>
    </source>
</evidence>
<dbReference type="CDD" id="cd01189">
    <property type="entry name" value="INT_ICEBs1_C_like"/>
    <property type="match status" value="1"/>
</dbReference>
<dbReference type="PANTHER" id="PTHR30349">
    <property type="entry name" value="PHAGE INTEGRASE-RELATED"/>
    <property type="match status" value="1"/>
</dbReference>
<evidence type="ECO:0000313" key="8">
    <source>
        <dbReference type="Proteomes" id="UP000482209"/>
    </source>
</evidence>
<dbReference type="Pfam" id="PF14659">
    <property type="entry name" value="Phage_int_SAM_3"/>
    <property type="match status" value="1"/>
</dbReference>
<dbReference type="GO" id="GO:0003677">
    <property type="term" value="F:DNA binding"/>
    <property type="evidence" value="ECO:0007669"/>
    <property type="project" value="UniProtKB-KW"/>
</dbReference>
<dbReference type="InterPro" id="IPR002104">
    <property type="entry name" value="Integrase_catalytic"/>
</dbReference>
<name>A0A6L5Y3Y7_9FIRM</name>
<dbReference type="InterPro" id="IPR010998">
    <property type="entry name" value="Integrase_recombinase_N"/>
</dbReference>
<comment type="function">
    <text evidence="1">Site-specific tyrosine recombinase, which acts by catalyzing the cutting and rejoining of the recombining DNA molecules.</text>
</comment>
<sequence length="364" mass="42751">MFVLTFIDNATGKWRVIYRYTDITGKRKQTQKRGFETKREAVAWEHEMMLKSQAKLDMTFGSFYEIYEADKASRLKQSTWETKSHIIKTKILPYFADRKIDEIEVRDVIAWQNELLAAFKNEGKEERYSQDYLRTIQAQLTAIFAHAMKYYNLPKNPSSLAGTIGKEVPKEMQFWTKEEYLKFAEVMMDKPRSYYAFELLYWTGIRSGELLALTPSDFDFEKQTLRINKTFHRSKGEDIITTPKTVKSNRIITLPPFLCDEIKDYLGMFYEIGESERMFSFTKSYLGHEMERGCKASGVKKIRIHDLRHSHVSLLINMGFSALAIGKRVGHETEKITYRYAHLFPTVQNEMAEKLEIERMTKEA</sequence>
<accession>A0A6L5Y3Y7</accession>
<proteinExistence type="inferred from homology"/>
<dbReference type="EMBL" id="VUMT01000033">
    <property type="protein sequence ID" value="MSS64863.1"/>
    <property type="molecule type" value="Genomic_DNA"/>
</dbReference>
<evidence type="ECO:0000256" key="2">
    <source>
        <dbReference type="ARBA" id="ARBA00008857"/>
    </source>
</evidence>
<dbReference type="InterPro" id="IPR011010">
    <property type="entry name" value="DNA_brk_join_enz"/>
</dbReference>